<evidence type="ECO:0000313" key="2">
    <source>
        <dbReference type="EMBL" id="OIQ63233.1"/>
    </source>
</evidence>
<dbReference type="EMBL" id="MLJW01009183">
    <property type="protein sequence ID" value="OIQ63233.1"/>
    <property type="molecule type" value="Genomic_DNA"/>
</dbReference>
<feature type="compositionally biased region" description="Low complexity" evidence="1">
    <location>
        <begin position="197"/>
        <end position="212"/>
    </location>
</feature>
<organism evidence="2">
    <name type="scientific">mine drainage metagenome</name>
    <dbReference type="NCBI Taxonomy" id="410659"/>
    <lineage>
        <taxon>unclassified sequences</taxon>
        <taxon>metagenomes</taxon>
        <taxon>ecological metagenomes</taxon>
    </lineage>
</organism>
<name>A0A1J5NVJ3_9ZZZZ</name>
<feature type="compositionally biased region" description="Low complexity" evidence="1">
    <location>
        <begin position="86"/>
        <end position="97"/>
    </location>
</feature>
<feature type="compositionally biased region" description="Acidic residues" evidence="1">
    <location>
        <begin position="181"/>
        <end position="196"/>
    </location>
</feature>
<sequence length="245" mass="25650">MIAADAFEPMLILEVEDRQGSRRQAAQEGAGEEVDTEDVAVPRRRQARDPIEGHQGDHEGKDGHEGRRELPGADVEGRILRPVLLQGSAHQHGQAHQDQGEGDHGAQGDKGQAQPEGLAGQELVVQRLGPGAREQHRQGADGQQAGEAGGDQQRGDPLGDSADGHTPLGVHQVFQGHDEEGAQGDGEEEDEPEEPVGPEALGAGLEVGGADAYRAQEQRAPQEGGGSARLAHRASAAFTSASVAF</sequence>
<protein>
    <submittedName>
        <fullName evidence="2">Uncharacterized protein</fullName>
    </submittedName>
</protein>
<feature type="region of interest" description="Disordered" evidence="1">
    <location>
        <begin position="15"/>
        <end position="245"/>
    </location>
</feature>
<feature type="compositionally biased region" description="Basic and acidic residues" evidence="1">
    <location>
        <begin position="98"/>
        <end position="107"/>
    </location>
</feature>
<gene>
    <name evidence="2" type="ORF">GALL_552250</name>
</gene>
<dbReference type="AlphaFoldDB" id="A0A1J5NVJ3"/>
<reference evidence="2" key="1">
    <citation type="submission" date="2016-10" db="EMBL/GenBank/DDBJ databases">
        <title>Sequence of Gallionella enrichment culture.</title>
        <authorList>
            <person name="Poehlein A."/>
            <person name="Muehling M."/>
            <person name="Daniel R."/>
        </authorList>
    </citation>
    <scope>NUCLEOTIDE SEQUENCE</scope>
</reference>
<feature type="compositionally biased region" description="Low complexity" evidence="1">
    <location>
        <begin position="234"/>
        <end position="245"/>
    </location>
</feature>
<evidence type="ECO:0000256" key="1">
    <source>
        <dbReference type="SAM" id="MobiDB-lite"/>
    </source>
</evidence>
<feature type="compositionally biased region" description="Basic and acidic residues" evidence="1">
    <location>
        <begin position="47"/>
        <end position="79"/>
    </location>
</feature>
<accession>A0A1J5NVJ3</accession>
<proteinExistence type="predicted"/>
<comment type="caution">
    <text evidence="2">The sequence shown here is derived from an EMBL/GenBank/DDBJ whole genome shotgun (WGS) entry which is preliminary data.</text>
</comment>